<dbReference type="InterPro" id="IPR017437">
    <property type="entry name" value="ATP-NAD_kinase_PpnK-typ_C"/>
</dbReference>
<dbReference type="InterPro" id="IPR002504">
    <property type="entry name" value="NADK"/>
</dbReference>
<dbReference type="Gene3D" id="3.40.50.10330">
    <property type="entry name" value="Probable inorganic polyphosphate/atp-NAD kinase, domain 1"/>
    <property type="match status" value="1"/>
</dbReference>
<keyword evidence="6" id="KW-0547">Nucleotide-binding</keyword>
<evidence type="ECO:0000256" key="5">
    <source>
        <dbReference type="ARBA" id="ARBA00047925"/>
    </source>
</evidence>
<dbReference type="OrthoDB" id="9774737at2"/>
<evidence type="ECO:0000313" key="8">
    <source>
        <dbReference type="Proteomes" id="UP000252357"/>
    </source>
</evidence>
<comment type="similarity">
    <text evidence="6">Belongs to the NAD kinase family.</text>
</comment>
<evidence type="ECO:0000256" key="2">
    <source>
        <dbReference type="ARBA" id="ARBA00022777"/>
    </source>
</evidence>
<name>A0A368L522_9BURK</name>
<evidence type="ECO:0000256" key="3">
    <source>
        <dbReference type="ARBA" id="ARBA00022857"/>
    </source>
</evidence>
<dbReference type="Pfam" id="PF01513">
    <property type="entry name" value="NAD_kinase"/>
    <property type="match status" value="1"/>
</dbReference>
<dbReference type="PANTHER" id="PTHR20275:SF0">
    <property type="entry name" value="NAD KINASE"/>
    <property type="match status" value="1"/>
</dbReference>
<comment type="caution">
    <text evidence="6">Lacks conserved residue(s) required for the propagation of feature annotation.</text>
</comment>
<dbReference type="HAMAP" id="MF_00361">
    <property type="entry name" value="NAD_kinase"/>
    <property type="match status" value="1"/>
</dbReference>
<evidence type="ECO:0000256" key="6">
    <source>
        <dbReference type="HAMAP-Rule" id="MF_00361"/>
    </source>
</evidence>
<keyword evidence="3 6" id="KW-0521">NADP</keyword>
<dbReference type="GO" id="GO:0051287">
    <property type="term" value="F:NAD binding"/>
    <property type="evidence" value="ECO:0007669"/>
    <property type="project" value="UniProtKB-ARBA"/>
</dbReference>
<organism evidence="7 8">
    <name type="scientific">Parvibium lacunae</name>
    <dbReference type="NCBI Taxonomy" id="1888893"/>
    <lineage>
        <taxon>Bacteria</taxon>
        <taxon>Pseudomonadati</taxon>
        <taxon>Pseudomonadota</taxon>
        <taxon>Betaproteobacteria</taxon>
        <taxon>Burkholderiales</taxon>
        <taxon>Alcaligenaceae</taxon>
        <taxon>Parvibium</taxon>
    </lineage>
</organism>
<feature type="binding site" evidence="6">
    <location>
        <position position="228"/>
    </location>
    <ligand>
        <name>NAD(+)</name>
        <dbReference type="ChEBI" id="CHEBI:57540"/>
    </ligand>
</feature>
<dbReference type="Proteomes" id="UP000252357">
    <property type="component" value="Unassembled WGS sequence"/>
</dbReference>
<feature type="binding site" evidence="6">
    <location>
        <position position="191"/>
    </location>
    <ligand>
        <name>NAD(+)</name>
        <dbReference type="ChEBI" id="CHEBI:57540"/>
    </ligand>
</feature>
<feature type="active site" description="Proton acceptor" evidence="6">
    <location>
        <position position="89"/>
    </location>
</feature>
<keyword evidence="6" id="KW-0067">ATP-binding</keyword>
<dbReference type="Pfam" id="PF20143">
    <property type="entry name" value="NAD_kinase_C"/>
    <property type="match status" value="1"/>
</dbReference>
<keyword evidence="2 6" id="KW-0418">Kinase</keyword>
<gene>
    <name evidence="6" type="primary">nadK</name>
    <name evidence="7" type="ORF">DU000_05885</name>
</gene>
<feature type="binding site" evidence="6">
    <location>
        <position position="262"/>
    </location>
    <ligand>
        <name>NAD(+)</name>
        <dbReference type="ChEBI" id="CHEBI:57540"/>
    </ligand>
</feature>
<dbReference type="InterPro" id="IPR017438">
    <property type="entry name" value="ATP-NAD_kinase_N"/>
</dbReference>
<dbReference type="GO" id="GO:0046872">
    <property type="term" value="F:metal ion binding"/>
    <property type="evidence" value="ECO:0007669"/>
    <property type="project" value="UniProtKB-UniRule"/>
</dbReference>
<comment type="subcellular location">
    <subcellularLocation>
        <location evidence="6">Cytoplasm</location>
    </subcellularLocation>
</comment>
<reference evidence="7 8" key="1">
    <citation type="journal article" date="2018" name="Int. J. Syst. Evol. Microbiol.">
        <title>Parvibium lacunae gen. nov., sp. nov., a new member of the family Alcaligenaceae isolated from a freshwater pond.</title>
        <authorList>
            <person name="Chen W.M."/>
            <person name="Xie P.B."/>
            <person name="Hsu M.Y."/>
            <person name="Sheu S.Y."/>
        </authorList>
    </citation>
    <scope>NUCLEOTIDE SEQUENCE [LARGE SCALE GENOMIC DNA]</scope>
    <source>
        <strain evidence="7 8">KMB9</strain>
    </source>
</reference>
<feature type="binding site" evidence="6">
    <location>
        <begin position="204"/>
        <end position="209"/>
    </location>
    <ligand>
        <name>NAD(+)</name>
        <dbReference type="ChEBI" id="CHEBI:57540"/>
    </ligand>
</feature>
<protein>
    <recommendedName>
        <fullName evidence="6">NAD kinase</fullName>
        <ecNumber evidence="6">2.7.1.23</ecNumber>
    </recommendedName>
    <alternativeName>
        <fullName evidence="6">ATP-dependent NAD kinase</fullName>
    </alternativeName>
</protein>
<keyword evidence="4 6" id="KW-0520">NAD</keyword>
<comment type="caution">
    <text evidence="7">The sequence shown here is derived from an EMBL/GenBank/DDBJ whole genome shotgun (WGS) entry which is preliminary data.</text>
</comment>
<dbReference type="Gene3D" id="2.60.200.30">
    <property type="entry name" value="Probable inorganic polyphosphate/atp-NAD kinase, domain 2"/>
    <property type="match status" value="1"/>
</dbReference>
<feature type="binding site" evidence="6">
    <location>
        <begin position="163"/>
        <end position="164"/>
    </location>
    <ligand>
        <name>NAD(+)</name>
        <dbReference type="ChEBI" id="CHEBI:57540"/>
    </ligand>
</feature>
<dbReference type="GO" id="GO:0006741">
    <property type="term" value="P:NADP+ biosynthetic process"/>
    <property type="evidence" value="ECO:0007669"/>
    <property type="project" value="UniProtKB-UniRule"/>
</dbReference>
<comment type="function">
    <text evidence="6">Involved in the regulation of the intracellular balance of NAD and NADP, and is a key enzyme in the biosynthesis of NADP. Catalyzes specifically the phosphorylation on 2'-hydroxyl of the adenosine moiety of NAD to yield NADP.</text>
</comment>
<evidence type="ECO:0000256" key="4">
    <source>
        <dbReference type="ARBA" id="ARBA00023027"/>
    </source>
</evidence>
<evidence type="ECO:0000313" key="7">
    <source>
        <dbReference type="EMBL" id="RCS58696.1"/>
    </source>
</evidence>
<keyword evidence="6" id="KW-0963">Cytoplasm</keyword>
<dbReference type="EC" id="2.7.1.23" evidence="6"/>
<feature type="binding site" evidence="6">
    <location>
        <begin position="89"/>
        <end position="90"/>
    </location>
    <ligand>
        <name>NAD(+)</name>
        <dbReference type="ChEBI" id="CHEBI:57540"/>
    </ligand>
</feature>
<dbReference type="InterPro" id="IPR016064">
    <property type="entry name" value="NAD/diacylglycerol_kinase_sf"/>
</dbReference>
<comment type="cofactor">
    <cofactor evidence="6">
        <name>a divalent metal cation</name>
        <dbReference type="ChEBI" id="CHEBI:60240"/>
    </cofactor>
</comment>
<dbReference type="GO" id="GO:0005737">
    <property type="term" value="C:cytoplasm"/>
    <property type="evidence" value="ECO:0007669"/>
    <property type="project" value="UniProtKB-SubCell"/>
</dbReference>
<comment type="catalytic activity">
    <reaction evidence="5 6">
        <text>NAD(+) + ATP = ADP + NADP(+) + H(+)</text>
        <dbReference type="Rhea" id="RHEA:18629"/>
        <dbReference type="ChEBI" id="CHEBI:15378"/>
        <dbReference type="ChEBI" id="CHEBI:30616"/>
        <dbReference type="ChEBI" id="CHEBI:57540"/>
        <dbReference type="ChEBI" id="CHEBI:58349"/>
        <dbReference type="ChEBI" id="CHEBI:456216"/>
        <dbReference type="EC" id="2.7.1.23"/>
    </reaction>
</comment>
<sequence length="313" mass="33672">MMRPTSSLPAQAKLALIGKYSRSLASTPNAGMPDIAHPIHEIASYLQAAGHQVWLDEKTAEQTHLPHLPHADLVTLGQTVDAAIVLGGDGTLLGIARQFAPYDIPLIGINQGRLGFMTDIPLQGWQPDLQAILAGQAIEERRALLEAEVWRANESCFKALALNDVVVSRGGTGGMIEVSVLVDGEPMTTLRADGLILATPTGSTAYALSAGGPILHPRLAGITLVPVAPHSLTNRPITLPNDVAVEMIIRSGRNMSVHFDMQSLTELQDGDRITIKRAQHSIRLLHPPGYDYFGMLRAKLHWSINPLLEGKAS</sequence>
<dbReference type="GO" id="GO:0019674">
    <property type="term" value="P:NAD+ metabolic process"/>
    <property type="evidence" value="ECO:0007669"/>
    <property type="project" value="InterPro"/>
</dbReference>
<dbReference type="EMBL" id="QPGB01000002">
    <property type="protein sequence ID" value="RCS58696.1"/>
    <property type="molecule type" value="Genomic_DNA"/>
</dbReference>
<dbReference type="GO" id="GO:0005524">
    <property type="term" value="F:ATP binding"/>
    <property type="evidence" value="ECO:0007669"/>
    <property type="project" value="UniProtKB-KW"/>
</dbReference>
<proteinExistence type="inferred from homology"/>
<evidence type="ECO:0000256" key="1">
    <source>
        <dbReference type="ARBA" id="ARBA00022679"/>
    </source>
</evidence>
<dbReference type="GO" id="GO:0003951">
    <property type="term" value="F:NAD+ kinase activity"/>
    <property type="evidence" value="ECO:0007669"/>
    <property type="project" value="UniProtKB-UniRule"/>
</dbReference>
<dbReference type="PANTHER" id="PTHR20275">
    <property type="entry name" value="NAD KINASE"/>
    <property type="match status" value="1"/>
</dbReference>
<dbReference type="SUPFAM" id="SSF111331">
    <property type="entry name" value="NAD kinase/diacylglycerol kinase-like"/>
    <property type="match status" value="1"/>
</dbReference>
<accession>A0A368L522</accession>
<keyword evidence="8" id="KW-1185">Reference proteome</keyword>
<feature type="binding site" evidence="6">
    <location>
        <position position="193"/>
    </location>
    <ligand>
        <name>NAD(+)</name>
        <dbReference type="ChEBI" id="CHEBI:57540"/>
    </ligand>
</feature>
<dbReference type="NCBIfam" id="NF002561">
    <property type="entry name" value="PRK02155.1"/>
    <property type="match status" value="1"/>
</dbReference>
<dbReference type="AlphaFoldDB" id="A0A368L522"/>
<keyword evidence="1 6" id="KW-0808">Transferase</keyword>